<dbReference type="SUPFAM" id="SSF53335">
    <property type="entry name" value="S-adenosyl-L-methionine-dependent methyltransferases"/>
    <property type="match status" value="1"/>
</dbReference>
<sequence>MKSSSACRKVIISDQQENLRIVSDNSLAGQNKLKELLEDLQSPFEIKQNYELAPFVHWKGNSSSKIHRWLRYREAYSPELIDKLNLEGRILDPFSGCGSIMVGAAQRGLSSTGVDINPLSTFSTKVKLTKLKSSEIDKIQSIQANLKTIIGKSHPARLPALSISQKVFEPEILDVVLKSKTFIETLRADNPQVGDFLHLAWLESLEKVGSYFKEGNGIKYRNKQRSKGKYKDRKDGEWQLQRFGSDQTSFAIECIKSQLGIMIQDTSDWKYGAWSKQEVLSGSALKLDELIPRKKYDSIIFSPPYANRFDYFEAFKVELWFGGFVDSYDDLNKLRKQSLRSHLAAEYRKNNPVFEELESLINMMDQTASSWRMGVPDLLRGYFQDMHTVLKHCRKLAPNGRTHVVVGNSAFAGVIIPTDVLTAMIGIRSGFSKAKIVESRHLTVSPQQRALLTGFESYMRESVVIFE</sequence>
<evidence type="ECO:0000313" key="1">
    <source>
        <dbReference type="EMBL" id="MCG7947399.1"/>
    </source>
</evidence>
<dbReference type="GO" id="GO:0032259">
    <property type="term" value="P:methylation"/>
    <property type="evidence" value="ECO:0007669"/>
    <property type="project" value="UniProtKB-KW"/>
</dbReference>
<gene>
    <name evidence="1" type="ORF">JAZ07_13725</name>
</gene>
<accession>A0A9E4KDU3</accession>
<protein>
    <submittedName>
        <fullName evidence="1">SAM-dependent methyltransferase</fullName>
    </submittedName>
</protein>
<evidence type="ECO:0000313" key="2">
    <source>
        <dbReference type="Proteomes" id="UP000886667"/>
    </source>
</evidence>
<dbReference type="AlphaFoldDB" id="A0A9E4KDU3"/>
<dbReference type="InterPro" id="IPR029063">
    <property type="entry name" value="SAM-dependent_MTases_sf"/>
</dbReference>
<dbReference type="Gene3D" id="3.40.50.150">
    <property type="entry name" value="Vaccinia Virus protein VP39"/>
    <property type="match status" value="2"/>
</dbReference>
<proteinExistence type="predicted"/>
<keyword evidence="1" id="KW-0808">Transferase</keyword>
<dbReference type="Proteomes" id="UP000886667">
    <property type="component" value="Unassembled WGS sequence"/>
</dbReference>
<name>A0A9E4KDU3_9GAMM</name>
<dbReference type="GO" id="GO:0008168">
    <property type="term" value="F:methyltransferase activity"/>
    <property type="evidence" value="ECO:0007669"/>
    <property type="project" value="UniProtKB-KW"/>
</dbReference>
<comment type="caution">
    <text evidence="1">The sequence shown here is derived from an EMBL/GenBank/DDBJ whole genome shotgun (WGS) entry which is preliminary data.</text>
</comment>
<organism evidence="1 2">
    <name type="scientific">Candidatus Thiodiazotropha taylori</name>
    <dbReference type="NCBI Taxonomy" id="2792791"/>
    <lineage>
        <taxon>Bacteria</taxon>
        <taxon>Pseudomonadati</taxon>
        <taxon>Pseudomonadota</taxon>
        <taxon>Gammaproteobacteria</taxon>
        <taxon>Chromatiales</taxon>
        <taxon>Sedimenticolaceae</taxon>
        <taxon>Candidatus Thiodiazotropha</taxon>
    </lineage>
</organism>
<reference evidence="1" key="1">
    <citation type="journal article" date="2021" name="Proc. Natl. Acad. Sci. U.S.A.">
        <title>Global biogeography of chemosynthetic symbionts reveals both localized and globally distributed symbiont groups. .</title>
        <authorList>
            <person name="Osvatic J.T."/>
            <person name="Wilkins L.G.E."/>
            <person name="Leibrecht L."/>
            <person name="Leray M."/>
            <person name="Zauner S."/>
            <person name="Polzin J."/>
            <person name="Camacho Y."/>
            <person name="Gros O."/>
            <person name="van Gils J.A."/>
            <person name="Eisen J.A."/>
            <person name="Petersen J.M."/>
            <person name="Yuen B."/>
        </authorList>
    </citation>
    <scope>NUCLEOTIDE SEQUENCE</scope>
    <source>
        <strain evidence="1">MAGclacostrist064TRANS</strain>
    </source>
</reference>
<dbReference type="EMBL" id="JAEPCM010000466">
    <property type="protein sequence ID" value="MCG7947399.1"/>
    <property type="molecule type" value="Genomic_DNA"/>
</dbReference>
<keyword evidence="1" id="KW-0489">Methyltransferase</keyword>